<evidence type="ECO:0000256" key="6">
    <source>
        <dbReference type="ARBA" id="ARBA00023033"/>
    </source>
</evidence>
<evidence type="ECO:0000256" key="2">
    <source>
        <dbReference type="ARBA" id="ARBA00022617"/>
    </source>
</evidence>
<evidence type="ECO:0000313" key="10">
    <source>
        <dbReference type="EMBL" id="KAL3756801.1"/>
    </source>
</evidence>
<feature type="region of interest" description="Disordered" evidence="8">
    <location>
        <begin position="72"/>
        <end position="100"/>
    </location>
</feature>
<dbReference type="InterPro" id="IPR050196">
    <property type="entry name" value="Cytochrome_P450_Monoox"/>
</dbReference>
<dbReference type="InterPro" id="IPR002401">
    <property type="entry name" value="Cyt_P450_E_grp-I"/>
</dbReference>
<dbReference type="EMBL" id="JALLBG020000291">
    <property type="protein sequence ID" value="KAL3756801.1"/>
    <property type="molecule type" value="Genomic_DNA"/>
</dbReference>
<dbReference type="Gene3D" id="1.10.630.10">
    <property type="entry name" value="Cytochrome P450"/>
    <property type="match status" value="1"/>
</dbReference>
<dbReference type="GO" id="GO:0046872">
    <property type="term" value="F:metal ion binding"/>
    <property type="evidence" value="ECO:0007669"/>
    <property type="project" value="UniProtKB-KW"/>
</dbReference>
<evidence type="ECO:0000256" key="9">
    <source>
        <dbReference type="SAM" id="SignalP"/>
    </source>
</evidence>
<sequence length="765" mass="85583">MGTSQCNSHAQRHRRRIATLSSLLLLGSNALAFQIPIPKTPSSSNASLRRLPYAPTTATHVLFSTQLDRDIETTKKSSSSSSPTVSNLNHNNGQSDNEPTILDLSSYETALLSAWDADTSLQKGFDWEIEKLRRHFAGLRQRESDGAWVRTESIFDFLVTHTPSAIVSVDADGKRYEAPPRPVNMLDVGVLVTKNLLNGLGFGPTLGMAAVPDAVIQKYEGSFFSFIKGVLGGDLQTLAGGPLFLLLAKYYKDYGPIFNLSFGPKSFLVISDPVMARHILRDSSPEHYCKGMLAEILEPIMGDGLIPADPKIWKVRRRAVVPGFHKKWLYNMVNLFGDCADRLVADLDTYAAKNQKLDMEERFCSVTLDIIGKAVFNYDFGSVTKESPIVKAVYRVLREAEHRSSSFIPYWNLPYAEKWMGGQVEFRKDMGMLDSILTKLINRAVETRREASVEELEDRDVGDDPSLLRFLADMRGEDLTSKVLRDDLMTMLIAGHETTAAMLTWTLFGLSSGDPGLMKEITAEIRTVMGNKSRPDYDDLVQMKKTRCALIEALRLYPEPPVLIRRARMEDTLPVGGSGISGGIKVLRGTDIFISTWNLHRAPEYWENPEKYDPTRWERPFKNPGIKGWEGYDPNKMSEFNLYPNEITSDYAFLPFGAGKRKCIGDQFAMLEATVTLSMILNKFDFTLVGKPEDVGMKTGATIHTMNGLNMIVTPRSDTDPIPTTNDWWVQQHLSRGFNVNGRPYATTEDAAWTTSTHKKGDLTP</sequence>
<evidence type="ECO:0000256" key="7">
    <source>
        <dbReference type="PIRSR" id="PIRSR602401-1"/>
    </source>
</evidence>
<dbReference type="GO" id="GO:0004497">
    <property type="term" value="F:monooxygenase activity"/>
    <property type="evidence" value="ECO:0007669"/>
    <property type="project" value="UniProtKB-KW"/>
</dbReference>
<name>A0ABD3M425_9STRA</name>
<dbReference type="PRINTS" id="PR00385">
    <property type="entry name" value="P450"/>
</dbReference>
<feature type="binding site" description="axial binding residue" evidence="7">
    <location>
        <position position="663"/>
    </location>
    <ligand>
        <name>heme</name>
        <dbReference type="ChEBI" id="CHEBI:30413"/>
    </ligand>
    <ligandPart>
        <name>Fe</name>
        <dbReference type="ChEBI" id="CHEBI:18248"/>
    </ligandPart>
</feature>
<comment type="similarity">
    <text evidence="1">Belongs to the cytochrome P450 family.</text>
</comment>
<keyword evidence="6" id="KW-0503">Monooxygenase</keyword>
<evidence type="ECO:0000256" key="1">
    <source>
        <dbReference type="ARBA" id="ARBA00010617"/>
    </source>
</evidence>
<dbReference type="AlphaFoldDB" id="A0ABD3M425"/>
<keyword evidence="11" id="KW-1185">Reference proteome</keyword>
<dbReference type="CDD" id="cd11046">
    <property type="entry name" value="CYP97"/>
    <property type="match status" value="1"/>
</dbReference>
<keyword evidence="2 7" id="KW-0349">Heme</keyword>
<evidence type="ECO:0008006" key="12">
    <source>
        <dbReference type="Google" id="ProtNLM"/>
    </source>
</evidence>
<accession>A0ABD3M425</accession>
<comment type="caution">
    <text evidence="10">The sequence shown here is derived from an EMBL/GenBank/DDBJ whole genome shotgun (WGS) entry which is preliminary data.</text>
</comment>
<dbReference type="PRINTS" id="PR00463">
    <property type="entry name" value="EP450I"/>
</dbReference>
<feature type="signal peptide" evidence="9">
    <location>
        <begin position="1"/>
        <end position="32"/>
    </location>
</feature>
<comment type="cofactor">
    <cofactor evidence="7">
        <name>heme</name>
        <dbReference type="ChEBI" id="CHEBI:30413"/>
    </cofactor>
</comment>
<dbReference type="SUPFAM" id="SSF48264">
    <property type="entry name" value="Cytochrome P450"/>
    <property type="match status" value="1"/>
</dbReference>
<proteinExistence type="inferred from homology"/>
<evidence type="ECO:0000256" key="8">
    <source>
        <dbReference type="SAM" id="MobiDB-lite"/>
    </source>
</evidence>
<evidence type="ECO:0000256" key="5">
    <source>
        <dbReference type="ARBA" id="ARBA00023004"/>
    </source>
</evidence>
<dbReference type="Proteomes" id="UP001530293">
    <property type="component" value="Unassembled WGS sequence"/>
</dbReference>
<evidence type="ECO:0000256" key="4">
    <source>
        <dbReference type="ARBA" id="ARBA00023002"/>
    </source>
</evidence>
<dbReference type="InterPro" id="IPR001128">
    <property type="entry name" value="Cyt_P450"/>
</dbReference>
<evidence type="ECO:0000313" key="11">
    <source>
        <dbReference type="Proteomes" id="UP001530293"/>
    </source>
</evidence>
<keyword evidence="9" id="KW-0732">Signal</keyword>
<dbReference type="PANTHER" id="PTHR24291">
    <property type="entry name" value="CYTOCHROME P450 FAMILY 4"/>
    <property type="match status" value="1"/>
</dbReference>
<evidence type="ECO:0000256" key="3">
    <source>
        <dbReference type="ARBA" id="ARBA00022723"/>
    </source>
</evidence>
<organism evidence="10 11">
    <name type="scientific">Discostella pseudostelligera</name>
    <dbReference type="NCBI Taxonomy" id="259834"/>
    <lineage>
        <taxon>Eukaryota</taxon>
        <taxon>Sar</taxon>
        <taxon>Stramenopiles</taxon>
        <taxon>Ochrophyta</taxon>
        <taxon>Bacillariophyta</taxon>
        <taxon>Coscinodiscophyceae</taxon>
        <taxon>Thalassiosirophycidae</taxon>
        <taxon>Stephanodiscales</taxon>
        <taxon>Stephanodiscaceae</taxon>
        <taxon>Discostella</taxon>
    </lineage>
</organism>
<reference evidence="10 11" key="1">
    <citation type="submission" date="2024-10" db="EMBL/GenBank/DDBJ databases">
        <title>Updated reference genomes for cyclostephanoid diatoms.</title>
        <authorList>
            <person name="Roberts W.R."/>
            <person name="Alverson A.J."/>
        </authorList>
    </citation>
    <scope>NUCLEOTIDE SEQUENCE [LARGE SCALE GENOMIC DNA]</scope>
    <source>
        <strain evidence="10 11">AJA232-27</strain>
    </source>
</reference>
<dbReference type="InterPro" id="IPR017972">
    <property type="entry name" value="Cyt_P450_CS"/>
</dbReference>
<keyword evidence="4" id="KW-0560">Oxidoreductase</keyword>
<dbReference type="Pfam" id="PF00067">
    <property type="entry name" value="p450"/>
    <property type="match status" value="1"/>
</dbReference>
<keyword evidence="5 7" id="KW-0408">Iron</keyword>
<dbReference type="InterPro" id="IPR036396">
    <property type="entry name" value="Cyt_P450_sf"/>
</dbReference>
<gene>
    <name evidence="10" type="ORF">ACHAWU_000443</name>
</gene>
<feature type="chain" id="PRO_5044829196" description="Cytochrome P450" evidence="9">
    <location>
        <begin position="33"/>
        <end position="765"/>
    </location>
</feature>
<feature type="compositionally biased region" description="Polar residues" evidence="8">
    <location>
        <begin position="83"/>
        <end position="98"/>
    </location>
</feature>
<dbReference type="PROSITE" id="PS00086">
    <property type="entry name" value="CYTOCHROME_P450"/>
    <property type="match status" value="1"/>
</dbReference>
<dbReference type="PANTHER" id="PTHR24291:SF50">
    <property type="entry name" value="BIFUNCTIONAL ALBAFLAVENONE MONOOXYGENASE_TERPENE SYNTHASE"/>
    <property type="match status" value="1"/>
</dbReference>
<protein>
    <recommendedName>
        <fullName evidence="12">Cytochrome P450</fullName>
    </recommendedName>
</protein>
<keyword evidence="3 7" id="KW-0479">Metal-binding</keyword>